<dbReference type="PANTHER" id="PTHR23329:SF1">
    <property type="entry name" value="TUFTELIN-INTERACTING PROTEIN 11"/>
    <property type="match status" value="1"/>
</dbReference>
<dbReference type="PANTHER" id="PTHR23329">
    <property type="entry name" value="TUFTELIN-INTERACTING PROTEIN 11-RELATED"/>
    <property type="match status" value="1"/>
</dbReference>
<name>A0A9W8HEQ5_9FUNG</name>
<dbReference type="GO" id="GO:0000390">
    <property type="term" value="P:spliceosomal complex disassembly"/>
    <property type="evidence" value="ECO:0007669"/>
    <property type="project" value="InterPro"/>
</dbReference>
<comment type="caution">
    <text evidence="4">The sequence shown here is derived from an EMBL/GenBank/DDBJ whole genome shotgun (WGS) entry which is preliminary data.</text>
</comment>
<feature type="compositionally biased region" description="Low complexity" evidence="2">
    <location>
        <begin position="43"/>
        <end position="76"/>
    </location>
</feature>
<feature type="compositionally biased region" description="Low complexity" evidence="2">
    <location>
        <begin position="160"/>
        <end position="192"/>
    </location>
</feature>
<organism evidence="4 5">
    <name type="scientific">Coemansia javaensis</name>
    <dbReference type="NCBI Taxonomy" id="2761396"/>
    <lineage>
        <taxon>Eukaryota</taxon>
        <taxon>Fungi</taxon>
        <taxon>Fungi incertae sedis</taxon>
        <taxon>Zoopagomycota</taxon>
        <taxon>Kickxellomycotina</taxon>
        <taxon>Kickxellomycetes</taxon>
        <taxon>Kickxellales</taxon>
        <taxon>Kickxellaceae</taxon>
        <taxon>Coemansia</taxon>
    </lineage>
</organism>
<evidence type="ECO:0000256" key="2">
    <source>
        <dbReference type="SAM" id="MobiDB-lite"/>
    </source>
</evidence>
<dbReference type="InterPro" id="IPR000467">
    <property type="entry name" value="G_patch_dom"/>
</dbReference>
<dbReference type="Proteomes" id="UP001140217">
    <property type="component" value="Unassembled WGS sequence"/>
</dbReference>
<dbReference type="GO" id="GO:0071008">
    <property type="term" value="C:U2-type post-mRNA release spliceosomal complex"/>
    <property type="evidence" value="ECO:0007669"/>
    <property type="project" value="TreeGrafter"/>
</dbReference>
<evidence type="ECO:0000259" key="3">
    <source>
        <dbReference type="PROSITE" id="PS50174"/>
    </source>
</evidence>
<keyword evidence="5" id="KW-1185">Reference proteome</keyword>
<accession>A0A9W8HEQ5</accession>
<feature type="region of interest" description="Disordered" evidence="2">
    <location>
        <begin position="1"/>
        <end position="104"/>
    </location>
</feature>
<reference evidence="4" key="1">
    <citation type="submission" date="2022-07" db="EMBL/GenBank/DDBJ databases">
        <title>Phylogenomic reconstructions and comparative analyses of Kickxellomycotina fungi.</title>
        <authorList>
            <person name="Reynolds N.K."/>
            <person name="Stajich J.E."/>
            <person name="Barry K."/>
            <person name="Grigoriev I.V."/>
            <person name="Crous P."/>
            <person name="Smith M.E."/>
        </authorList>
    </citation>
    <scope>NUCLEOTIDE SEQUENCE</scope>
    <source>
        <strain evidence="4">NBRC 105414</strain>
    </source>
</reference>
<dbReference type="Pfam" id="PF07842">
    <property type="entry name" value="GCFC"/>
    <property type="match status" value="1"/>
</dbReference>
<dbReference type="PROSITE" id="PS50174">
    <property type="entry name" value="G_PATCH"/>
    <property type="match status" value="1"/>
</dbReference>
<feature type="domain" description="G-patch" evidence="3">
    <location>
        <begin position="108"/>
        <end position="154"/>
    </location>
</feature>
<dbReference type="SMART" id="SM00443">
    <property type="entry name" value="G_patch"/>
    <property type="match status" value="1"/>
</dbReference>
<dbReference type="EMBL" id="JANBUL010000118">
    <property type="protein sequence ID" value="KAJ2780993.1"/>
    <property type="molecule type" value="Genomic_DNA"/>
</dbReference>
<feature type="compositionally biased region" description="Acidic residues" evidence="2">
    <location>
        <begin position="1"/>
        <end position="10"/>
    </location>
</feature>
<dbReference type="InterPro" id="IPR045211">
    <property type="entry name" value="TFP11/STIP/Ntr1"/>
</dbReference>
<dbReference type="GO" id="GO:0003676">
    <property type="term" value="F:nucleic acid binding"/>
    <property type="evidence" value="ECO:0007669"/>
    <property type="project" value="InterPro"/>
</dbReference>
<feature type="region of interest" description="Disordered" evidence="2">
    <location>
        <begin position="148"/>
        <end position="198"/>
    </location>
</feature>
<gene>
    <name evidence="4" type="ORF">H4R18_003143</name>
</gene>
<feature type="compositionally biased region" description="Basic and acidic residues" evidence="2">
    <location>
        <begin position="95"/>
        <end position="104"/>
    </location>
</feature>
<dbReference type="InterPro" id="IPR022783">
    <property type="entry name" value="GCFC_dom"/>
</dbReference>
<comment type="similarity">
    <text evidence="1">Belongs to the TFP11/STIP family.</text>
</comment>
<evidence type="ECO:0000313" key="5">
    <source>
        <dbReference type="Proteomes" id="UP001140217"/>
    </source>
</evidence>
<dbReference type="OrthoDB" id="4822at2759"/>
<evidence type="ECO:0000256" key="1">
    <source>
        <dbReference type="ARBA" id="ARBA00010900"/>
    </source>
</evidence>
<protein>
    <recommendedName>
        <fullName evidence="3">G-patch domain-containing protein</fullName>
    </recommendedName>
</protein>
<proteinExistence type="inferred from homology"/>
<sequence>MLGMWADEDNVGAGDAVATADLTRPTQFVPAREAADRTPPRSDPGSSSGSDSNSGSGSSSDSGTGSDSDTGSESGSGPSGRRRPPAQDGAAAAPEKTRLPSKEFGKFAGSAVWAMMAKMGYKPGQGLGKHGEGRVEPIEVQVRRAGEGISFSGSEAPSTPKAAQRPKTRPAAAATPGRQRPATGTARAAAEAEAARRRTEYKTLEELERRTEAQARELFVDMTSGTEAGSLAELLAARLPRAEKDRLASDTRLGLDLAFARLEGLALDKAAEESRVRALRTEVETLERSAARRARQVEGLRSIDEAISAVDAASQAVRVEGAESAAGDMAPLYAAFERLRAAAAAMEASCGFDVWGELRLERAVAGAVHPHFLRLFRTWDPAAAPSLYADLVDPLRPYVRAAGAGTSSSSSDGPGDAMTPFESLLNRTLVPRLKQLIYTAWDPWSDDDLSRILAGLPPAIAVVAAADVGAVLQREVDKTNPRVAVAKFVQDPGAQQSALGPLRLDRAVIPWLPFIPDARELLVCVRRKLCTALDCWVPSRDTNDAIAALVSPWLEVLRGKERARVAARVAERLDAMLRAEFEFNAQKQTLWPFKALVKWHAVLPPDVWAPLARRSVLARFLDYLRRWLEAPGADYAQVADWYWQWRLLFPADAIAHPEIQGAFREALVCMCLALDQRGL</sequence>
<evidence type="ECO:0000313" key="4">
    <source>
        <dbReference type="EMBL" id="KAJ2780993.1"/>
    </source>
</evidence>
<dbReference type="AlphaFoldDB" id="A0A9W8HEQ5"/>
<dbReference type="Pfam" id="PF01585">
    <property type="entry name" value="G-patch"/>
    <property type="match status" value="1"/>
</dbReference>